<reference evidence="4 5" key="1">
    <citation type="submission" date="2013-12" db="EMBL/GenBank/DDBJ databases">
        <title>Draft genome of the parsitic nematode Ancylostoma duodenale.</title>
        <authorList>
            <person name="Mitreva M."/>
        </authorList>
    </citation>
    <scope>NUCLEOTIDE SEQUENCE [LARGE SCALE GENOMIC DNA]</scope>
    <source>
        <strain evidence="4 5">Zhejiang</strain>
    </source>
</reference>
<dbReference type="Proteomes" id="UP000054047">
    <property type="component" value="Unassembled WGS sequence"/>
</dbReference>
<evidence type="ECO:0000259" key="3">
    <source>
        <dbReference type="Pfam" id="PF07245"/>
    </source>
</evidence>
<proteinExistence type="predicted"/>
<keyword evidence="2" id="KW-0812">Transmembrane</keyword>
<dbReference type="InterPro" id="IPR009878">
    <property type="entry name" value="Phlebovirus_G2_fusion"/>
</dbReference>
<feature type="region of interest" description="Disordered" evidence="1">
    <location>
        <begin position="11"/>
        <end position="50"/>
    </location>
</feature>
<dbReference type="Pfam" id="PF07245">
    <property type="entry name" value="Phlebovirus_G2"/>
    <property type="match status" value="1"/>
</dbReference>
<evidence type="ECO:0000313" key="4">
    <source>
        <dbReference type="EMBL" id="KIH52447.1"/>
    </source>
</evidence>
<organism evidence="4 5">
    <name type="scientific">Ancylostoma duodenale</name>
    <dbReference type="NCBI Taxonomy" id="51022"/>
    <lineage>
        <taxon>Eukaryota</taxon>
        <taxon>Metazoa</taxon>
        <taxon>Ecdysozoa</taxon>
        <taxon>Nematoda</taxon>
        <taxon>Chromadorea</taxon>
        <taxon>Rhabditida</taxon>
        <taxon>Rhabditina</taxon>
        <taxon>Rhabditomorpha</taxon>
        <taxon>Strongyloidea</taxon>
        <taxon>Ancylostomatidae</taxon>
        <taxon>Ancylostomatinae</taxon>
        <taxon>Ancylostoma</taxon>
    </lineage>
</organism>
<dbReference type="AlphaFoldDB" id="A0A0C2CRL9"/>
<protein>
    <recommendedName>
        <fullName evidence="3">Phlebovirus glycoprotein G2 fusion domain-containing protein</fullName>
    </recommendedName>
</protein>
<evidence type="ECO:0000256" key="1">
    <source>
        <dbReference type="SAM" id="MobiDB-lite"/>
    </source>
</evidence>
<gene>
    <name evidence="4" type="ORF">ANCDUO_17452</name>
</gene>
<evidence type="ECO:0000256" key="2">
    <source>
        <dbReference type="SAM" id="Phobius"/>
    </source>
</evidence>
<accession>A0A0C2CRL9</accession>
<dbReference type="OrthoDB" id="5875705at2759"/>
<sequence length="694" mass="77237">MNLLIPLELESSYPDEEEHQVESSSAPPQHTPPRYNLRPRKITQNANPRNRTSGGIASIFSVTFALLLVFSSSTTAQKTTGAEQFHNRRHIHCVQGGVEITSQERNQYKICAGDFCISLKSPQEKEIIKFPPQVTLHEHNVQWKFLNNDSIGILETTCPAAPFCDQVDCIICSATIFNPECWPLGAILGTALVLYFLLTGCYVFLYVPLQVGKPVRIFTTLLWQCTKFLIHKCYNCIQRKNRTRRYSTDLIELLAVVTTLLAISAVTQGCQQINLFSHKSTICTNSEGTEVCKIHISEILKINPFKREACFKLHRNGTTLHEIRASWKELLLTCEAETEMFTRDTTYHVVDSKRYPHTGSCVGAKCAAVSPTSKIPELDKGNHYPGITTCVESCGGVGCDCFYWSSGCLFYCIYATPTSLQVYEIFHCNRWTEAAKIKLTQVDIVRGRKHSFIANMMPNIPIKWNSFTFTLSSITVPPIPLLNSAFITDGNSTAIWDTHITPPLQCPNRTAAEVLACTLWKDCKCYPAENQANCQCRDVKISKAFNDVCRRLPIVFPSITFKLDPEQQVQAIVPSMTTAEIIVTIQDDVKTNVLVDDAICSIDNAILTGCYNCAKGAATQITCKSSQRTQAEVTCGSTSFTVDCDQKGVPSTLHFSFSNARIHLSCTVACGTVTTTFELGGILKYTQSAHLILQ</sequence>
<name>A0A0C2CRL9_9BILA</name>
<keyword evidence="2" id="KW-0472">Membrane</keyword>
<keyword evidence="5" id="KW-1185">Reference proteome</keyword>
<dbReference type="EMBL" id="KN743620">
    <property type="protein sequence ID" value="KIH52447.1"/>
    <property type="molecule type" value="Genomic_DNA"/>
</dbReference>
<feature type="transmembrane region" description="Helical" evidence="2">
    <location>
        <begin position="250"/>
        <end position="267"/>
    </location>
</feature>
<dbReference type="Gene3D" id="2.60.98.50">
    <property type="match status" value="1"/>
</dbReference>
<evidence type="ECO:0000313" key="5">
    <source>
        <dbReference type="Proteomes" id="UP000054047"/>
    </source>
</evidence>
<dbReference type="Gene3D" id="2.60.40.3770">
    <property type="match status" value="1"/>
</dbReference>
<keyword evidence="2" id="KW-1133">Transmembrane helix</keyword>
<feature type="transmembrane region" description="Helical" evidence="2">
    <location>
        <begin position="182"/>
        <end position="207"/>
    </location>
</feature>
<feature type="domain" description="Phlebovirus glycoprotein G2 fusion" evidence="3">
    <location>
        <begin position="270"/>
        <end position="583"/>
    </location>
</feature>